<dbReference type="InterPro" id="IPR029149">
    <property type="entry name" value="Creatin/AminoP/Spt16_N"/>
</dbReference>
<dbReference type="GO" id="GO:0006508">
    <property type="term" value="P:proteolysis"/>
    <property type="evidence" value="ECO:0007669"/>
    <property type="project" value="TreeGrafter"/>
</dbReference>
<evidence type="ECO:0000256" key="4">
    <source>
        <dbReference type="ARBA" id="ARBA00022801"/>
    </source>
</evidence>
<dbReference type="InterPro" id="IPR052433">
    <property type="entry name" value="X-Pro_dipept-like"/>
</dbReference>
<sequence>MHCFLRKCLVNQVTKINKRCIKFSSSISENPKTESCVKPQIPRVYGQPTPQSHPHLVRPGELVPGIKLHEFKERRTKLFEKIITKGYVGKTSSKHILIIPSASKVYMSDKIPYVFRQNTDFMYFSGCQEPDCALVMTIDGDSYTTTIFMQNKDDKTELWDGPRTGAEAGAELFGVDQAYPMKDLELFVSSFVKGHQNNCNLWYEEKEIIQMDVHRKMAQVIKTTGLKSRSSPKTFFHEIRLIKSESEVELMRESCRIGSKAIARTIQTGRPGMSEHHIFATVDYECRMRGAEYLAYLPVVAGGSNANVIHYVANNQIVKDGSMVLMDAGCEYHGYSSDITRTWPINGTFTDPQRVLYEIVLETQKILINQLAELPTLDMLFHEMCRILGRRLQEGGLIPKTMNDNQLISAAYLYCPHHVSHYLGMDVHDTGTISRGVRTQPGMIVTVEPGVYVSSKNKLAPPEFCGLGIRIEDDVLITDSGPVVLTEPCPKEISDIEFLIKSNKS</sequence>
<keyword evidence="8" id="KW-0645">Protease</keyword>
<dbReference type="Gene3D" id="3.40.350.10">
    <property type="entry name" value="Creatinase/prolidase N-terminal domain"/>
    <property type="match status" value="1"/>
</dbReference>
<evidence type="ECO:0000256" key="3">
    <source>
        <dbReference type="ARBA" id="ARBA00022723"/>
    </source>
</evidence>
<dbReference type="GO" id="GO:0070006">
    <property type="term" value="F:metalloaminopeptidase activity"/>
    <property type="evidence" value="ECO:0007669"/>
    <property type="project" value="InterPro"/>
</dbReference>
<dbReference type="Gene3D" id="3.90.230.10">
    <property type="entry name" value="Creatinase/methionine aminopeptidase superfamily"/>
    <property type="match status" value="1"/>
</dbReference>
<dbReference type="InterPro" id="IPR000994">
    <property type="entry name" value="Pept_M24"/>
</dbReference>
<dbReference type="InterPro" id="IPR007865">
    <property type="entry name" value="Aminopep_P_N"/>
</dbReference>
<dbReference type="Pfam" id="PF05195">
    <property type="entry name" value="AMP_N"/>
    <property type="match status" value="1"/>
</dbReference>
<accession>A0A9R1UBE5</accession>
<dbReference type="Pfam" id="PF00557">
    <property type="entry name" value="Peptidase_M24"/>
    <property type="match status" value="1"/>
</dbReference>
<dbReference type="InterPro" id="IPR036005">
    <property type="entry name" value="Creatinase/aminopeptidase-like"/>
</dbReference>
<dbReference type="PANTHER" id="PTHR43226">
    <property type="entry name" value="XAA-PRO AMINOPEPTIDASE 3"/>
    <property type="match status" value="1"/>
</dbReference>
<comment type="similarity">
    <text evidence="2">Belongs to the peptidase M24B family.</text>
</comment>
<evidence type="ECO:0000313" key="7">
    <source>
        <dbReference type="Proteomes" id="UP000694866"/>
    </source>
</evidence>
<evidence type="ECO:0000256" key="1">
    <source>
        <dbReference type="ARBA" id="ARBA00001936"/>
    </source>
</evidence>
<keyword evidence="4" id="KW-0378">Hydrolase</keyword>
<dbReference type="CDD" id="cd01087">
    <property type="entry name" value="Prolidase"/>
    <property type="match status" value="1"/>
</dbReference>
<dbReference type="GO" id="GO:0005739">
    <property type="term" value="C:mitochondrion"/>
    <property type="evidence" value="ECO:0007669"/>
    <property type="project" value="TreeGrafter"/>
</dbReference>
<evidence type="ECO:0000313" key="8">
    <source>
        <dbReference type="RefSeq" id="XP_011314273.1"/>
    </source>
</evidence>
<dbReference type="RefSeq" id="XP_011314273.1">
    <property type="nucleotide sequence ID" value="XM_011315971.1"/>
</dbReference>
<keyword evidence="5" id="KW-0464">Manganese</keyword>
<dbReference type="AlphaFoldDB" id="A0A9R1UBE5"/>
<dbReference type="Proteomes" id="UP000694866">
    <property type="component" value="Unplaced"/>
</dbReference>
<dbReference type="GO" id="GO:0030145">
    <property type="term" value="F:manganese ion binding"/>
    <property type="evidence" value="ECO:0007669"/>
    <property type="project" value="InterPro"/>
</dbReference>
<comment type="cofactor">
    <cofactor evidence="1">
        <name>Mn(2+)</name>
        <dbReference type="ChEBI" id="CHEBI:29035"/>
    </cofactor>
</comment>
<name>A0A9R1UBE5_9HYME</name>
<protein>
    <submittedName>
        <fullName evidence="8">Probable Xaa-Pro aminopeptidase 3</fullName>
    </submittedName>
</protein>
<feature type="domain" description="Aminopeptidase P N-terminal" evidence="6">
    <location>
        <begin position="66"/>
        <end position="200"/>
    </location>
</feature>
<evidence type="ECO:0000256" key="5">
    <source>
        <dbReference type="ARBA" id="ARBA00023211"/>
    </source>
</evidence>
<dbReference type="PANTHER" id="PTHR43226:SF4">
    <property type="entry name" value="XAA-PRO AMINOPEPTIDASE 3"/>
    <property type="match status" value="1"/>
</dbReference>
<keyword evidence="8" id="KW-0031">Aminopeptidase</keyword>
<evidence type="ECO:0000256" key="2">
    <source>
        <dbReference type="ARBA" id="ARBA00008766"/>
    </source>
</evidence>
<dbReference type="SUPFAM" id="SSF55920">
    <property type="entry name" value="Creatinase/aminopeptidase"/>
    <property type="match status" value="1"/>
</dbReference>
<evidence type="ECO:0000259" key="6">
    <source>
        <dbReference type="SMART" id="SM01011"/>
    </source>
</evidence>
<reference evidence="8" key="1">
    <citation type="submission" date="2025-08" db="UniProtKB">
        <authorList>
            <consortium name="RefSeq"/>
        </authorList>
    </citation>
    <scope>IDENTIFICATION</scope>
    <source>
        <strain evidence="8">USDA-PBARC FA_bdor</strain>
        <tissue evidence="8">Whole organism</tissue>
    </source>
</reference>
<dbReference type="GeneID" id="105273500"/>
<proteinExistence type="inferred from homology"/>
<gene>
    <name evidence="8" type="primary">LOC105273500</name>
</gene>
<dbReference type="SMART" id="SM01011">
    <property type="entry name" value="AMP_N"/>
    <property type="match status" value="1"/>
</dbReference>
<dbReference type="OrthoDB" id="4215474at2759"/>
<dbReference type="SUPFAM" id="SSF53092">
    <property type="entry name" value="Creatinase/prolidase N-terminal domain"/>
    <property type="match status" value="1"/>
</dbReference>
<keyword evidence="3" id="KW-0479">Metal-binding</keyword>
<dbReference type="KEGG" id="fas:105273500"/>
<organism evidence="7 8">
    <name type="scientific">Fopius arisanus</name>
    <dbReference type="NCBI Taxonomy" id="64838"/>
    <lineage>
        <taxon>Eukaryota</taxon>
        <taxon>Metazoa</taxon>
        <taxon>Ecdysozoa</taxon>
        <taxon>Arthropoda</taxon>
        <taxon>Hexapoda</taxon>
        <taxon>Insecta</taxon>
        <taxon>Pterygota</taxon>
        <taxon>Neoptera</taxon>
        <taxon>Endopterygota</taxon>
        <taxon>Hymenoptera</taxon>
        <taxon>Apocrita</taxon>
        <taxon>Ichneumonoidea</taxon>
        <taxon>Braconidae</taxon>
        <taxon>Opiinae</taxon>
        <taxon>Fopius</taxon>
    </lineage>
</organism>
<keyword evidence="7" id="KW-1185">Reference proteome</keyword>